<dbReference type="EMBL" id="JAJSOJ010000002">
    <property type="protein sequence ID" value="MCE0742479.1"/>
    <property type="molecule type" value="Genomic_DNA"/>
</dbReference>
<dbReference type="Proteomes" id="UP001521074">
    <property type="component" value="Unassembled WGS sequence"/>
</dbReference>
<feature type="chain" id="PRO_5045523803" evidence="1">
    <location>
        <begin position="25"/>
        <end position="136"/>
    </location>
</feature>
<evidence type="ECO:0000313" key="3">
    <source>
        <dbReference type="Proteomes" id="UP001521074"/>
    </source>
</evidence>
<accession>A0ABS8VSL2</accession>
<gene>
    <name evidence="2" type="ORF">LWC05_01010</name>
</gene>
<feature type="signal peptide" evidence="1">
    <location>
        <begin position="1"/>
        <end position="24"/>
    </location>
</feature>
<keyword evidence="3" id="KW-1185">Reference proteome</keyword>
<dbReference type="RefSeq" id="WP_232876081.1">
    <property type="nucleotide sequence ID" value="NZ_JAJSOJ010000002.1"/>
</dbReference>
<evidence type="ECO:0000313" key="2">
    <source>
        <dbReference type="EMBL" id="MCE0742479.1"/>
    </source>
</evidence>
<organism evidence="2 3">
    <name type="scientific">Acetobacter sicerae</name>
    <dbReference type="NCBI Taxonomy" id="85325"/>
    <lineage>
        <taxon>Bacteria</taxon>
        <taxon>Pseudomonadati</taxon>
        <taxon>Pseudomonadota</taxon>
        <taxon>Alphaproteobacteria</taxon>
        <taxon>Acetobacterales</taxon>
        <taxon>Acetobacteraceae</taxon>
        <taxon>Acetobacter</taxon>
    </lineage>
</organism>
<evidence type="ECO:0000256" key="1">
    <source>
        <dbReference type="SAM" id="SignalP"/>
    </source>
</evidence>
<protein>
    <submittedName>
        <fullName evidence="2">Uncharacterized protein</fullName>
    </submittedName>
</protein>
<comment type="caution">
    <text evidence="2">The sequence shown here is derived from an EMBL/GenBank/DDBJ whole genome shotgun (WGS) entry which is preliminary data.</text>
</comment>
<keyword evidence="1" id="KW-0732">Signal</keyword>
<proteinExistence type="predicted"/>
<name>A0ABS8VSL2_9PROT</name>
<sequence>MKERCALILIGLSFIFPAGAPLMAQDSFALMNAEDDPLASQNPQKSTFVWCSAENGERQEFYISDVRRLSVANNMMVSSLSGHFAQTMNARFGIHLAMNAQHCHMFRSSAAAQNARSIVTAEVKKKNLTIRNAGIF</sequence>
<reference evidence="2 3" key="1">
    <citation type="submission" date="2021-12" db="EMBL/GenBank/DDBJ databases">
        <title>Genome sequence of Acetobacter sicerae DmPark20a_162.</title>
        <authorList>
            <person name="Chaston J.M."/>
        </authorList>
    </citation>
    <scope>NUCLEOTIDE SEQUENCE [LARGE SCALE GENOMIC DNA]</scope>
    <source>
        <strain evidence="2 3">DmPark20a_162</strain>
    </source>
</reference>